<dbReference type="EMBL" id="GBRH01210909">
    <property type="protein sequence ID" value="JAD86986.1"/>
    <property type="molecule type" value="Transcribed_RNA"/>
</dbReference>
<reference evidence="1" key="2">
    <citation type="journal article" date="2015" name="Data Brief">
        <title>Shoot transcriptome of the giant reed, Arundo donax.</title>
        <authorList>
            <person name="Barrero R.A."/>
            <person name="Guerrero F.D."/>
            <person name="Moolhuijzen P."/>
            <person name="Goolsby J.A."/>
            <person name="Tidwell J."/>
            <person name="Bellgard S.E."/>
            <person name="Bellgard M.I."/>
        </authorList>
    </citation>
    <scope>NUCLEOTIDE SEQUENCE</scope>
    <source>
        <tissue evidence="1">Shoot tissue taken approximately 20 cm above the soil surface</tissue>
    </source>
</reference>
<proteinExistence type="predicted"/>
<evidence type="ECO:0000313" key="1">
    <source>
        <dbReference type="EMBL" id="JAD86986.1"/>
    </source>
</evidence>
<protein>
    <submittedName>
        <fullName evidence="1">Uncharacterized protein</fullName>
    </submittedName>
</protein>
<accession>A0A0A9DGN5</accession>
<dbReference type="AlphaFoldDB" id="A0A0A9DGN5"/>
<organism evidence="1">
    <name type="scientific">Arundo donax</name>
    <name type="common">Giant reed</name>
    <name type="synonym">Donax arundinaceus</name>
    <dbReference type="NCBI Taxonomy" id="35708"/>
    <lineage>
        <taxon>Eukaryota</taxon>
        <taxon>Viridiplantae</taxon>
        <taxon>Streptophyta</taxon>
        <taxon>Embryophyta</taxon>
        <taxon>Tracheophyta</taxon>
        <taxon>Spermatophyta</taxon>
        <taxon>Magnoliopsida</taxon>
        <taxon>Liliopsida</taxon>
        <taxon>Poales</taxon>
        <taxon>Poaceae</taxon>
        <taxon>PACMAD clade</taxon>
        <taxon>Arundinoideae</taxon>
        <taxon>Arundineae</taxon>
        <taxon>Arundo</taxon>
    </lineage>
</organism>
<sequence>MVLQFMICRPWSSSIRKSQVHLRNLMKKDYFTQRRQKT</sequence>
<name>A0A0A9DGN5_ARUDO</name>
<reference evidence="1" key="1">
    <citation type="submission" date="2014-09" db="EMBL/GenBank/DDBJ databases">
        <authorList>
            <person name="Magalhaes I.L.F."/>
            <person name="Oliveira U."/>
            <person name="Santos F.R."/>
            <person name="Vidigal T.H.D.A."/>
            <person name="Brescovit A.D."/>
            <person name="Santos A.J."/>
        </authorList>
    </citation>
    <scope>NUCLEOTIDE SEQUENCE</scope>
    <source>
        <tissue evidence="1">Shoot tissue taken approximately 20 cm above the soil surface</tissue>
    </source>
</reference>